<comment type="caution">
    <text evidence="6">The sequence shown here is derived from an EMBL/GenBank/DDBJ whole genome shotgun (WGS) entry which is preliminary data.</text>
</comment>
<evidence type="ECO:0000259" key="5">
    <source>
        <dbReference type="PROSITE" id="PS50013"/>
    </source>
</evidence>
<dbReference type="InterPro" id="IPR049730">
    <property type="entry name" value="SNF2/RAD54-like_C"/>
</dbReference>
<dbReference type="Pfam" id="PF25029">
    <property type="entry name" value="MOM1"/>
    <property type="match status" value="1"/>
</dbReference>
<protein>
    <submittedName>
        <fullName evidence="6">Chromo domain/shadow</fullName>
    </submittedName>
</protein>
<dbReference type="EMBL" id="LEKV01003397">
    <property type="protein sequence ID" value="KVI00190.1"/>
    <property type="molecule type" value="Genomic_DNA"/>
</dbReference>
<dbReference type="GO" id="GO:0042393">
    <property type="term" value="F:histone binding"/>
    <property type="evidence" value="ECO:0007669"/>
    <property type="project" value="TreeGrafter"/>
</dbReference>
<dbReference type="GO" id="GO:0005634">
    <property type="term" value="C:nucleus"/>
    <property type="evidence" value="ECO:0007669"/>
    <property type="project" value="UniProtKB-SubCell"/>
</dbReference>
<proteinExistence type="predicted"/>
<sequence>MTNDDRLTRNRKLKDEGNTKSKKKNASPPSISGSADASGLRRSGRETSSKQATTSPSSARKSERIEKQASPSSPLIKKKSENIVKQMAGSPLRRSDRGKKQFSPGSSGSKKLAEIPASSNIKSKKEKIPSSSKESVGDANEDNKDERQDPDVGGRKRKRMTARGYKALFKPQRIRVEADDSKDPNGQEKSPQANSSSNGYTAMTITKHDNVETGPCLKEPRINHGLENQQELDPCYNTGEGGLCGTSSSKTVKLNKSTMPHKLLKKRLLLSFKPLNESQEDAGKVLDYHYEWLVEWQGLDNGKATWELESAVLGSPEGQHLIKEYDHGHGKMGISAPLVDKTKEPSVKPPISPAGGPPGMDQIHFSYVKKLQDSWTKEQNRHLQERAMRVVLFILSLNGVTHPFLIITTSGSLAQWEAMFLNVAPSNDLKVSIEVRDTQRSVRLLEAQKEGGELVFQVLLYCVDAFVEDLSMLKNINWEAIMVDESQCLEISAHFDDIKSLSTNKRLLLFGGPIGENMAEYLNVLSLVGYDDALSNNTRSKAESDDSLGKLKETLSQYVAYECKSDPSKFVEFWVPVQLSNLQLEQYCVALFSNAMVLRSCSKSDTIGAFHDILISNRKCCNHPYIVDPNLQGLIMKDREPTMLLDVGIKASGKLQFLDLILPEVKKRQLRVVILFQPTVGTAKGLASVGDILDDFLHHRFGQDSYERIDGVGIVPSKKQAALNNFNKDMSRFVFLLEHRGCQASIKLSSVDIIVIFDSDLNPAYDLKALQKISIDSQSEQIMIFRLYSSCTLEEKILRLAEQSVAIDGKLQNLNRSSCDALLMFGVSDLLNKVTQFHSSSVLNISSEESFLKDVLEEFLYLISHKCNSKDTSKSIITRVKSCGIYGKNIPLHTPLPFGEQPHLFWRKLLEGKCPRWKFVSLSTPRQRKRPHYFEDSSKETSAAHADVGKKRKKTLNSSIEPAASKLVVEAETGRTNEGASGVPAHNESQSSSGDHFWSTAVHSERSLHHLLKPTVSELCEVLKLSEDVKMTVERFLDFVLENYHVSKEHTSTLQAFMISLCWIASSLSGYKIDRRESFALAKKHLNFSCMEEEANSVYLKLEPAKEMFLLHTDNQEKCDAFKDCIQAPQATCTESTEPKMSHSLLPNPQEVKPEIVDGQHADVSGSHELSNEEMLQSAEKMQNECKDDLATKDQKEMERFNREWDEKRMLLENDYKVEKALIRTLHSNPSVRSEKLKSLDKVFANNLEEHDRMREIHLKDLMAKLSAGEGQIIANCIPSFSEGRANNELTLHESQHENQMVHSGNSIQEAQDVPEADPISSTNLIEVQNHDRMIEPSVSLGDLDGGNVKVNAISLEFVGARIEDQPKSGKNLHTGANLVEPNGLLLEEEPGTMVEPSNRVGNAHDGVNNIGSTGSHTSEKQRADATVSSVPTEENPAQQHDGIDNNVVGHVDSVESGVPEVDSNEENAKGGNTSPAVKDCNETGPGDMLPHVDSAVKDRNETGPVDMQPHVDFAEMGTLAGNCNKDTGQDSTIIPDTLHVEDQNDSCGSSSSNSPSAAVSPDKTPTVELVASPASDHSMPTIPEIQNESLQLQQLPCSGSQDKEGQPDPSSVAEIDVDNLQPVDAGQVGQINSEDPPLEPLDELSFPLSTDLPIAENQSDILPASGILLEATREEPTLPGGPSQSAENHTNPSDDTMLQSSGNLEEHQPSSDAVHDQPSVEPRNSAQNSKPPVSPLAAEIPNQNASRPEMSMFDVQGS</sequence>
<dbReference type="GO" id="GO:0005524">
    <property type="term" value="F:ATP binding"/>
    <property type="evidence" value="ECO:0007669"/>
    <property type="project" value="InterPro"/>
</dbReference>
<evidence type="ECO:0000256" key="3">
    <source>
        <dbReference type="ARBA" id="ARBA00023242"/>
    </source>
</evidence>
<dbReference type="InterPro" id="IPR027417">
    <property type="entry name" value="P-loop_NTPase"/>
</dbReference>
<dbReference type="InterPro" id="IPR018247">
    <property type="entry name" value="EF_Hand_1_Ca_BS"/>
</dbReference>
<accession>A0A103Y0B9</accession>
<feature type="compositionally biased region" description="Polar residues" evidence="4">
    <location>
        <begin position="1723"/>
        <end position="1732"/>
    </location>
</feature>
<feature type="region of interest" description="Disordered" evidence="4">
    <location>
        <begin position="930"/>
        <end position="957"/>
    </location>
</feature>
<dbReference type="GO" id="GO:0003677">
    <property type="term" value="F:DNA binding"/>
    <property type="evidence" value="ECO:0007669"/>
    <property type="project" value="TreeGrafter"/>
</dbReference>
<organism evidence="6 7">
    <name type="scientific">Cynara cardunculus var. scolymus</name>
    <name type="common">Globe artichoke</name>
    <name type="synonym">Cynara scolymus</name>
    <dbReference type="NCBI Taxonomy" id="59895"/>
    <lineage>
        <taxon>Eukaryota</taxon>
        <taxon>Viridiplantae</taxon>
        <taxon>Streptophyta</taxon>
        <taxon>Embryophyta</taxon>
        <taxon>Tracheophyta</taxon>
        <taxon>Spermatophyta</taxon>
        <taxon>Magnoliopsida</taxon>
        <taxon>eudicotyledons</taxon>
        <taxon>Gunneridae</taxon>
        <taxon>Pentapetalae</taxon>
        <taxon>asterids</taxon>
        <taxon>campanulids</taxon>
        <taxon>Asterales</taxon>
        <taxon>Asteraceae</taxon>
        <taxon>Carduoideae</taxon>
        <taxon>Cardueae</taxon>
        <taxon>Carduinae</taxon>
        <taxon>Cynara</taxon>
    </lineage>
</organism>
<feature type="region of interest" description="Disordered" evidence="4">
    <location>
        <begin position="1"/>
        <end position="200"/>
    </location>
</feature>
<dbReference type="PROSITE" id="PS50013">
    <property type="entry name" value="CHROMO_2"/>
    <property type="match status" value="1"/>
</dbReference>
<dbReference type="InterPro" id="IPR056882">
    <property type="entry name" value="MOM1_dom"/>
</dbReference>
<feature type="compositionally biased region" description="Basic and acidic residues" evidence="4">
    <location>
        <begin position="1"/>
        <end position="19"/>
    </location>
</feature>
<evidence type="ECO:0000256" key="2">
    <source>
        <dbReference type="ARBA" id="ARBA00022801"/>
    </source>
</evidence>
<name>A0A103Y0B9_CYNCS</name>
<dbReference type="SUPFAM" id="SSF52540">
    <property type="entry name" value="P-loop containing nucleoside triphosphate hydrolases"/>
    <property type="match status" value="2"/>
</dbReference>
<evidence type="ECO:0000256" key="1">
    <source>
        <dbReference type="ARBA" id="ARBA00004123"/>
    </source>
</evidence>
<dbReference type="Proteomes" id="UP000243975">
    <property type="component" value="Unassembled WGS sequence"/>
</dbReference>
<feature type="non-terminal residue" evidence="6">
    <location>
        <position position="1"/>
    </location>
</feature>
<dbReference type="GO" id="GO:0003682">
    <property type="term" value="F:chromatin binding"/>
    <property type="evidence" value="ECO:0007669"/>
    <property type="project" value="TreeGrafter"/>
</dbReference>
<dbReference type="Gene3D" id="3.40.50.300">
    <property type="entry name" value="P-loop containing nucleotide triphosphate hydrolases"/>
    <property type="match status" value="1"/>
</dbReference>
<evidence type="ECO:0000313" key="7">
    <source>
        <dbReference type="Proteomes" id="UP000243975"/>
    </source>
</evidence>
<dbReference type="GO" id="GO:0140658">
    <property type="term" value="F:ATP-dependent chromatin remodeler activity"/>
    <property type="evidence" value="ECO:0007669"/>
    <property type="project" value="TreeGrafter"/>
</dbReference>
<dbReference type="InterPro" id="IPR000953">
    <property type="entry name" value="Chromo/chromo_shadow_dom"/>
</dbReference>
<evidence type="ECO:0000256" key="4">
    <source>
        <dbReference type="SAM" id="MobiDB-lite"/>
    </source>
</evidence>
<feature type="compositionally biased region" description="Polar residues" evidence="4">
    <location>
        <begin position="49"/>
        <end position="59"/>
    </location>
</feature>
<dbReference type="Pfam" id="PF00176">
    <property type="entry name" value="SNF2-rel_dom"/>
    <property type="match status" value="1"/>
</dbReference>
<dbReference type="Gramene" id="KVI00190">
    <property type="protein sequence ID" value="KVI00190"/>
    <property type="gene ID" value="Ccrd_021567"/>
</dbReference>
<feature type="compositionally biased region" description="Polar residues" evidence="4">
    <location>
        <begin position="187"/>
        <end position="200"/>
    </location>
</feature>
<keyword evidence="2" id="KW-0378">Hydrolase</keyword>
<feature type="compositionally biased region" description="Polar residues" evidence="4">
    <location>
        <begin position="1683"/>
        <end position="1704"/>
    </location>
</feature>
<dbReference type="GO" id="GO:0000785">
    <property type="term" value="C:chromatin"/>
    <property type="evidence" value="ECO:0007669"/>
    <property type="project" value="TreeGrafter"/>
</dbReference>
<dbReference type="PROSITE" id="PS00018">
    <property type="entry name" value="EF_HAND_1"/>
    <property type="match status" value="1"/>
</dbReference>
<feature type="compositionally biased region" description="Basic and acidic residues" evidence="4">
    <location>
        <begin position="174"/>
        <end position="186"/>
    </location>
</feature>
<dbReference type="GO" id="GO:0016887">
    <property type="term" value="F:ATP hydrolysis activity"/>
    <property type="evidence" value="ECO:0007669"/>
    <property type="project" value="TreeGrafter"/>
</dbReference>
<feature type="region of interest" description="Disordered" evidence="4">
    <location>
        <begin position="1458"/>
        <end position="1477"/>
    </location>
</feature>
<dbReference type="InterPro" id="IPR038718">
    <property type="entry name" value="SNF2-like_sf"/>
</dbReference>
<feature type="compositionally biased region" description="Basic and acidic residues" evidence="4">
    <location>
        <begin position="141"/>
        <end position="154"/>
    </location>
</feature>
<reference evidence="6 7" key="1">
    <citation type="journal article" date="2016" name="Sci. Rep.">
        <title>The genome sequence of the outbreeding globe artichoke constructed de novo incorporating a phase-aware low-pass sequencing strategy of F1 progeny.</title>
        <authorList>
            <person name="Scaglione D."/>
            <person name="Reyes-Chin-Wo S."/>
            <person name="Acquadro A."/>
            <person name="Froenicke L."/>
            <person name="Portis E."/>
            <person name="Beitel C."/>
            <person name="Tirone M."/>
            <person name="Mauro R."/>
            <person name="Lo Monaco A."/>
            <person name="Mauromicale G."/>
            <person name="Faccioli P."/>
            <person name="Cattivelli L."/>
            <person name="Rieseberg L."/>
            <person name="Michelmore R."/>
            <person name="Lanteri S."/>
        </authorList>
    </citation>
    <scope>NUCLEOTIDE SEQUENCE [LARGE SCALE GENOMIC DNA]</scope>
    <source>
        <strain evidence="6">2C</strain>
    </source>
</reference>
<keyword evidence="3" id="KW-0539">Nucleus</keyword>
<feature type="compositionally biased region" description="Low complexity" evidence="4">
    <location>
        <begin position="1546"/>
        <end position="1563"/>
    </location>
</feature>
<comment type="subcellular location">
    <subcellularLocation>
        <location evidence="1">Nucleus</location>
    </subcellularLocation>
</comment>
<evidence type="ECO:0000313" key="6">
    <source>
        <dbReference type="EMBL" id="KVI00190.1"/>
    </source>
</evidence>
<dbReference type="PANTHER" id="PTHR45623:SF13">
    <property type="entry name" value="HELICASE PROTEIN MOM1"/>
    <property type="match status" value="1"/>
</dbReference>
<dbReference type="PANTHER" id="PTHR45623">
    <property type="entry name" value="CHROMODOMAIN-HELICASE-DNA-BINDING PROTEIN 3-RELATED-RELATED"/>
    <property type="match status" value="1"/>
</dbReference>
<feature type="region of interest" description="Disordered" evidence="4">
    <location>
        <begin position="1595"/>
        <end position="1759"/>
    </location>
</feature>
<gene>
    <name evidence="6" type="ORF">Ccrd_021567</name>
</gene>
<feature type="compositionally biased region" description="Basic and acidic residues" evidence="4">
    <location>
        <begin position="1705"/>
        <end position="1716"/>
    </location>
</feature>
<feature type="region of interest" description="Disordered" evidence="4">
    <location>
        <begin position="1541"/>
        <end position="1566"/>
    </location>
</feature>
<dbReference type="STRING" id="59895.A0A103Y0B9"/>
<keyword evidence="7" id="KW-1185">Reference proteome</keyword>
<feature type="region of interest" description="Disordered" evidence="4">
    <location>
        <begin position="969"/>
        <end position="996"/>
    </location>
</feature>
<dbReference type="InterPro" id="IPR000330">
    <property type="entry name" value="SNF2_N"/>
</dbReference>
<dbReference type="Gene3D" id="3.40.50.10810">
    <property type="entry name" value="Tandem AAA-ATPase domain"/>
    <property type="match status" value="1"/>
</dbReference>
<dbReference type="CDD" id="cd00024">
    <property type="entry name" value="CD_CSD"/>
    <property type="match status" value="1"/>
</dbReference>
<dbReference type="CDD" id="cd18793">
    <property type="entry name" value="SF2_C_SNF"/>
    <property type="match status" value="1"/>
</dbReference>
<feature type="domain" description="Chromo" evidence="5">
    <location>
        <begin position="263"/>
        <end position="325"/>
    </location>
</feature>